<reference evidence="2 3" key="1">
    <citation type="journal article" date="2016" name="Fungal Biol.">
        <title>The genome of Xylona heveae provides a window into fungal endophytism.</title>
        <authorList>
            <person name="Gazis R."/>
            <person name="Kuo A."/>
            <person name="Riley R."/>
            <person name="LaButti K."/>
            <person name="Lipzen A."/>
            <person name="Lin J."/>
            <person name="Amirebrahimi M."/>
            <person name="Hesse C.N."/>
            <person name="Spatafora J.W."/>
            <person name="Henrissat B."/>
            <person name="Hainaut M."/>
            <person name="Grigoriev I.V."/>
            <person name="Hibbett D.S."/>
        </authorList>
    </citation>
    <scope>NUCLEOTIDE SEQUENCE [LARGE SCALE GENOMIC DNA]</scope>
    <source>
        <strain evidence="2 3">TC161</strain>
    </source>
</reference>
<gene>
    <name evidence="2" type="ORF">L228DRAFT_243284</name>
</gene>
<dbReference type="Proteomes" id="UP000076632">
    <property type="component" value="Unassembled WGS sequence"/>
</dbReference>
<feature type="compositionally biased region" description="Low complexity" evidence="1">
    <location>
        <begin position="129"/>
        <end position="139"/>
    </location>
</feature>
<dbReference type="RefSeq" id="XP_018192324.1">
    <property type="nucleotide sequence ID" value="XM_018331651.1"/>
</dbReference>
<organism evidence="2 3">
    <name type="scientific">Xylona heveae (strain CBS 132557 / TC161)</name>
    <dbReference type="NCBI Taxonomy" id="1328760"/>
    <lineage>
        <taxon>Eukaryota</taxon>
        <taxon>Fungi</taxon>
        <taxon>Dikarya</taxon>
        <taxon>Ascomycota</taxon>
        <taxon>Pezizomycotina</taxon>
        <taxon>Xylonomycetes</taxon>
        <taxon>Xylonales</taxon>
        <taxon>Xylonaceae</taxon>
        <taxon>Xylona</taxon>
    </lineage>
</organism>
<evidence type="ECO:0000256" key="1">
    <source>
        <dbReference type="SAM" id="MobiDB-lite"/>
    </source>
</evidence>
<dbReference type="OMA" id="MEYNSIN"/>
<dbReference type="GeneID" id="28896788"/>
<dbReference type="AlphaFoldDB" id="A0A165JY10"/>
<evidence type="ECO:0000313" key="3">
    <source>
        <dbReference type="Proteomes" id="UP000076632"/>
    </source>
</evidence>
<dbReference type="EMBL" id="KV407454">
    <property type="protein sequence ID" value="KZF26769.1"/>
    <property type="molecule type" value="Genomic_DNA"/>
</dbReference>
<dbReference type="InParanoid" id="A0A165JY10"/>
<accession>A0A165JY10</accession>
<evidence type="ECO:0000313" key="2">
    <source>
        <dbReference type="EMBL" id="KZF26769.1"/>
    </source>
</evidence>
<protein>
    <submittedName>
        <fullName evidence="2">Uncharacterized protein</fullName>
    </submittedName>
</protein>
<dbReference type="OrthoDB" id="4526849at2759"/>
<feature type="region of interest" description="Disordered" evidence="1">
    <location>
        <begin position="118"/>
        <end position="143"/>
    </location>
</feature>
<keyword evidence="3" id="KW-1185">Reference proteome</keyword>
<proteinExistence type="predicted"/>
<name>A0A165JY10_XYLHT</name>
<sequence>MKFQPTAEELGHAITHLDDERDDQNISLSKGSGSKWRSEHLEALRVAYLDNLALERLFPSQFIPSDHHQAYSELVRAIRAPSEDDLKGSVDLLDPYSDNRFFGLFSLISEAIATRPAHIPGTQGAMRNPSPESDLSSSSAEDKDEEASRQMFFGLFNPITASLKHKPMEYNSINYRIRPNVTSTDMKLQRGENTVTVRNDGGLYLIRSGQYTGSNRYGTVPLVSFEAKRRHAGNIRRPGGENEKYSATVLAQEVAELLAQAINHNEQLGKTNDQESFVISIHGAVLRLSAARFDAAYLSHVKSGLVPAEETAWVRRSSPFNLRERDGREGALKLCIGLLEYLRSGEAEVGLLQQIFKK</sequence>